<protein>
    <submittedName>
        <fullName evidence="2">Purtative protein</fullName>
    </submittedName>
</protein>
<accession>A0AAF0YIY2</accession>
<reference evidence="2" key="1">
    <citation type="submission" date="2023-10" db="EMBL/GenBank/DDBJ databases">
        <authorList>
            <person name="Noh H."/>
        </authorList>
    </citation>
    <scope>NUCLEOTIDE SEQUENCE</scope>
    <source>
        <strain evidence="2">DUCC4014</strain>
    </source>
</reference>
<name>A0AAF0YIY2_9TREE</name>
<keyword evidence="3" id="KW-1185">Reference proteome</keyword>
<organism evidence="2 3">
    <name type="scientific">Vanrija pseudolonga</name>
    <dbReference type="NCBI Taxonomy" id="143232"/>
    <lineage>
        <taxon>Eukaryota</taxon>
        <taxon>Fungi</taxon>
        <taxon>Dikarya</taxon>
        <taxon>Basidiomycota</taxon>
        <taxon>Agaricomycotina</taxon>
        <taxon>Tremellomycetes</taxon>
        <taxon>Trichosporonales</taxon>
        <taxon>Trichosporonaceae</taxon>
        <taxon>Vanrija</taxon>
    </lineage>
</organism>
<dbReference type="RefSeq" id="XP_062631392.1">
    <property type="nucleotide sequence ID" value="XM_062775408.1"/>
</dbReference>
<evidence type="ECO:0000313" key="2">
    <source>
        <dbReference type="EMBL" id="WOO85366.1"/>
    </source>
</evidence>
<dbReference type="EMBL" id="CP086720">
    <property type="protein sequence ID" value="WOO85366.1"/>
    <property type="molecule type" value="Genomic_DNA"/>
</dbReference>
<dbReference type="Pfam" id="PF08635">
    <property type="entry name" value="ox_reductase_C"/>
    <property type="match status" value="1"/>
</dbReference>
<sequence length="400" mass="43830">MVSQPFNVVLLGAGDVNFGTPEGPWCHTTRLERKLGSRLNVVGLVDPFVQRAEERLAVKREAGVEGYDRTEVFPSIEAAGKALIGGRAPALIVAGVQPKIRGSPHAGRDVELQVQRAFGTTPLFVEKPISSSPVPEVRQVSKALGGTLTSVGYMFRYLEVKAVQTIRRLVREHDLQITATVAQYYMAYEHAGSMERHAVYFDLGLEVGPIVEQATHVVDLCVYLAGDAVEGSVHTHTLEVDEGPGALSKLEFSDEIATARHIPRVTTAVWKYASGAVASFVHGVALHDGDYETELVVLADGWKFKLVDPYGVPRLHVRRPGNPQEEITVFKDDDPFFSEMATFIDVIEGVLPRTAILSSYDDAIKTYELTWAIRSDGERKRDERRARAKVNGSPNGNGVA</sequence>
<dbReference type="Proteomes" id="UP000827549">
    <property type="component" value="Chromosome 7"/>
</dbReference>
<dbReference type="InterPro" id="IPR013944">
    <property type="entry name" value="OxRdtase_put_C"/>
</dbReference>
<gene>
    <name evidence="2" type="primary">SPBC12C2.04_1</name>
    <name evidence="2" type="ORF">LOC62_07G008865</name>
</gene>
<dbReference type="PANTHER" id="PTHR43249:SF1">
    <property type="entry name" value="D-GLUCOSIDE 3-DEHYDROGENASE"/>
    <property type="match status" value="1"/>
</dbReference>
<feature type="domain" description="Oxidoreductase putative C-terminal" evidence="1">
    <location>
        <begin position="160"/>
        <end position="302"/>
    </location>
</feature>
<dbReference type="Gene3D" id="3.30.360.10">
    <property type="entry name" value="Dihydrodipicolinate Reductase, domain 2"/>
    <property type="match status" value="1"/>
</dbReference>
<dbReference type="AlphaFoldDB" id="A0AAF0YIY2"/>
<dbReference type="SUPFAM" id="SSF55347">
    <property type="entry name" value="Glyceraldehyde-3-phosphate dehydrogenase-like, C-terminal domain"/>
    <property type="match status" value="1"/>
</dbReference>
<evidence type="ECO:0000259" key="1">
    <source>
        <dbReference type="Pfam" id="PF08635"/>
    </source>
</evidence>
<proteinExistence type="predicted"/>
<evidence type="ECO:0000313" key="3">
    <source>
        <dbReference type="Proteomes" id="UP000827549"/>
    </source>
</evidence>
<dbReference type="PANTHER" id="PTHR43249">
    <property type="entry name" value="UDP-N-ACETYL-2-AMINO-2-DEOXY-D-GLUCURONATE OXIDASE"/>
    <property type="match status" value="1"/>
</dbReference>
<dbReference type="InterPro" id="IPR052515">
    <property type="entry name" value="Gfo/Idh/MocA_Oxidoreductase"/>
</dbReference>
<dbReference type="GeneID" id="87812029"/>